<feature type="region of interest" description="Disordered" evidence="1">
    <location>
        <begin position="1"/>
        <end position="44"/>
    </location>
</feature>
<accession>A0A3G5AGU9</accession>
<sequence>MDCLPNSWLSSTPSAIPLQSKNQHTHSHAQPQESNTATTETSTPQTIELRHWSQHFGGRLNPVTTENKHDRKYWQDDRALCPMSVRNQCHKPHAAQLVYTHSTSKDPIQVVPITHHTAAHAFVHLSPCEDHPDLFCLTVLHRNCVYYLTPQGMSRKKQYVRVWTWSVDASDQDTARSVIIITDLSDRYVLQTTQEKGQSYDILQFDSKIPQDLFNAVFFTSPIHDFVYHYHRRRHQQ</sequence>
<feature type="compositionally biased region" description="Polar residues" evidence="1">
    <location>
        <begin position="7"/>
        <end position="44"/>
    </location>
</feature>
<proteinExistence type="predicted"/>
<organism evidence="2">
    <name type="scientific">Sylvanvirus sp</name>
    <dbReference type="NCBI Taxonomy" id="2487774"/>
    <lineage>
        <taxon>Viruses</taxon>
    </lineage>
</organism>
<evidence type="ECO:0000256" key="1">
    <source>
        <dbReference type="SAM" id="MobiDB-lite"/>
    </source>
</evidence>
<protein>
    <submittedName>
        <fullName evidence="2">Uncharacterized protein</fullName>
    </submittedName>
</protein>
<reference evidence="2" key="1">
    <citation type="submission" date="2018-10" db="EMBL/GenBank/DDBJ databases">
        <title>Hidden diversity of soil giant viruses.</title>
        <authorList>
            <person name="Schulz F."/>
            <person name="Alteio L."/>
            <person name="Goudeau D."/>
            <person name="Ryan E.M."/>
            <person name="Malmstrom R.R."/>
            <person name="Blanchard J."/>
            <person name="Woyke T."/>
        </authorList>
    </citation>
    <scope>NUCLEOTIDE SEQUENCE</scope>
    <source>
        <strain evidence="2">SYV1</strain>
    </source>
</reference>
<evidence type="ECO:0000313" key="2">
    <source>
        <dbReference type="EMBL" id="AYV86407.1"/>
    </source>
</evidence>
<gene>
    <name evidence="2" type="ORF">Sylvanvirus1_3</name>
</gene>
<dbReference type="EMBL" id="MK072507">
    <property type="protein sequence ID" value="AYV86407.1"/>
    <property type="molecule type" value="Genomic_DNA"/>
</dbReference>
<name>A0A3G5AGU9_9VIRU</name>